<evidence type="ECO:0000313" key="4">
    <source>
        <dbReference type="Proteomes" id="UP000823617"/>
    </source>
</evidence>
<protein>
    <recommendedName>
        <fullName evidence="2">Glycosyl hydrolase family 13 catalytic domain-containing protein</fullName>
    </recommendedName>
</protein>
<reference evidence="3" key="2">
    <citation type="journal article" date="2021" name="PeerJ">
        <title>Extensive microbial diversity within the chicken gut microbiome revealed by metagenomics and culture.</title>
        <authorList>
            <person name="Gilroy R."/>
            <person name="Ravi A."/>
            <person name="Getino M."/>
            <person name="Pursley I."/>
            <person name="Horton D.L."/>
            <person name="Alikhan N.F."/>
            <person name="Baker D."/>
            <person name="Gharbi K."/>
            <person name="Hall N."/>
            <person name="Watson M."/>
            <person name="Adriaenssens E.M."/>
            <person name="Foster-Nyarko E."/>
            <person name="Jarju S."/>
            <person name="Secka A."/>
            <person name="Antonio M."/>
            <person name="Oren A."/>
            <person name="Chaudhuri R.R."/>
            <person name="La Ragione R."/>
            <person name="Hildebrand F."/>
            <person name="Pallen M.J."/>
        </authorList>
    </citation>
    <scope>NUCLEOTIDE SEQUENCE</scope>
    <source>
        <strain evidence="3">B1-3475</strain>
    </source>
</reference>
<dbReference type="PANTHER" id="PTHR10357">
    <property type="entry name" value="ALPHA-AMYLASE FAMILY MEMBER"/>
    <property type="match status" value="1"/>
</dbReference>
<feature type="region of interest" description="Disordered" evidence="1">
    <location>
        <begin position="17"/>
        <end position="46"/>
    </location>
</feature>
<dbReference type="GO" id="GO:0009313">
    <property type="term" value="P:oligosaccharide catabolic process"/>
    <property type="evidence" value="ECO:0007669"/>
    <property type="project" value="TreeGrafter"/>
</dbReference>
<dbReference type="AlphaFoldDB" id="A0A9D9HJ44"/>
<dbReference type="InterPro" id="IPR006047">
    <property type="entry name" value="GH13_cat_dom"/>
</dbReference>
<evidence type="ECO:0000313" key="3">
    <source>
        <dbReference type="EMBL" id="MBO8454785.1"/>
    </source>
</evidence>
<feature type="domain" description="Glycosyl hydrolase family 13 catalytic" evidence="2">
    <location>
        <begin position="8"/>
        <end position="509"/>
    </location>
</feature>
<dbReference type="Pfam" id="PF00128">
    <property type="entry name" value="Alpha-amylase"/>
    <property type="match status" value="2"/>
</dbReference>
<comment type="caution">
    <text evidence="3">The sequence shown here is derived from an EMBL/GenBank/DDBJ whole genome shotgun (WGS) entry which is preliminary data.</text>
</comment>
<reference evidence="3" key="1">
    <citation type="submission" date="2020-10" db="EMBL/GenBank/DDBJ databases">
        <authorList>
            <person name="Gilroy R."/>
        </authorList>
    </citation>
    <scope>NUCLEOTIDE SEQUENCE</scope>
    <source>
        <strain evidence="3">B1-3475</strain>
    </source>
</reference>
<dbReference type="GO" id="GO:0004556">
    <property type="term" value="F:alpha-amylase activity"/>
    <property type="evidence" value="ECO:0007669"/>
    <property type="project" value="TreeGrafter"/>
</dbReference>
<dbReference type="SUPFAM" id="SSF51445">
    <property type="entry name" value="(Trans)glycosidases"/>
    <property type="match status" value="1"/>
</dbReference>
<evidence type="ECO:0000256" key="1">
    <source>
        <dbReference type="SAM" id="MobiDB-lite"/>
    </source>
</evidence>
<organism evidence="3 4">
    <name type="scientific">Candidatus Cryptobacteroides intestinigallinarum</name>
    <dbReference type="NCBI Taxonomy" id="2840767"/>
    <lineage>
        <taxon>Bacteria</taxon>
        <taxon>Pseudomonadati</taxon>
        <taxon>Bacteroidota</taxon>
        <taxon>Bacteroidia</taxon>
        <taxon>Bacteroidales</taxon>
        <taxon>Candidatus Cryptobacteroides</taxon>
    </lineage>
</organism>
<dbReference type="InterPro" id="IPR017853">
    <property type="entry name" value="GH"/>
</dbReference>
<evidence type="ECO:0000259" key="2">
    <source>
        <dbReference type="SMART" id="SM00642"/>
    </source>
</evidence>
<proteinExistence type="predicted"/>
<sequence>MEKMIIYQMLPRLWGRNRNTGDKSSEGSLDGGLRRRGSMEDNGTGKFSDIDSPTLEYIRWLGCSHVWFTGVIRHSTKAAGHGCTPSHPQFVKGEAGSPYAIEDYYDVNPYLADDPDKRMEEFGDLVKRTHEAGLKVIIDFVPNHVSRDYGQISRMSHKEANEPVLGENDDRGVHWREENDFFYYPGQALLLPDDEDFRKECKAIADMDFSREYRIIPQWLVEEAERKAEELISELHPEDGVSENEIKMLIKDRYKAYLHNYQELLTPYHEMPARATGNNCYSAAPGQNDWYETVKINYCDTFSLTWDRMYNIIRFWAEKGVDGFRCDMVELVPAEFFRWLIAKIKKDFPDLVFIAEVYKKDLYRKYIREVGFDLLYDKSGLYDTLRTIVEKNVDDNGMPVELWQSATRITKNWQSLGDMQPYMLNFLENHDEQRFASDFFGKDAANSFAALYVSLFFNRAPFMLYFGEEAGEKGMEEEGFSGKDGRTTIFDWWTPESVMRLHSMIDSGKYRSAGDGNTASESPSEAKDTGDALWNSHDEDVFRRYSQALRFAAEDQAISQGSTYDLCYCNFSSDGFDKDRHFVWLRDHEEETLLIAANFSRREAHMKLRIPDHAFEWLGMPTTDKLNPDTVLNVTVPAMDGVIIRLCPDNELA</sequence>
<dbReference type="EMBL" id="JADIMK010000001">
    <property type="protein sequence ID" value="MBO8454785.1"/>
    <property type="molecule type" value="Genomic_DNA"/>
</dbReference>
<dbReference type="Gene3D" id="3.20.20.80">
    <property type="entry name" value="Glycosidases"/>
    <property type="match status" value="2"/>
</dbReference>
<gene>
    <name evidence="3" type="ORF">IAC08_00050</name>
</gene>
<accession>A0A9D9HJ44</accession>
<dbReference type="PANTHER" id="PTHR10357:SF205">
    <property type="entry name" value="O-GLYCOSYL HYDROLASE FAMILY 13"/>
    <property type="match status" value="1"/>
</dbReference>
<dbReference type="SUPFAM" id="SSF51011">
    <property type="entry name" value="Glycosyl hydrolase domain"/>
    <property type="match status" value="1"/>
</dbReference>
<dbReference type="SMART" id="SM00642">
    <property type="entry name" value="Aamy"/>
    <property type="match status" value="1"/>
</dbReference>
<name>A0A9D9HJ44_9BACT</name>
<dbReference type="Proteomes" id="UP000823617">
    <property type="component" value="Unassembled WGS sequence"/>
</dbReference>